<name>A0ABX2N1K7_9SPHN</name>
<dbReference type="PANTHER" id="PTHR33540:SF2">
    <property type="entry name" value="TRNA THREONYLCARBAMOYLADENOSINE BIOSYNTHESIS PROTEIN TSAE"/>
    <property type="match status" value="1"/>
</dbReference>
<keyword evidence="7" id="KW-0547">Nucleotide-binding</keyword>
<accession>A0ABX2N1K7</accession>
<gene>
    <name evidence="11" type="primary">tsaE</name>
    <name evidence="11" type="ORF">HUO14_06545</name>
</gene>
<evidence type="ECO:0000256" key="4">
    <source>
        <dbReference type="ARBA" id="ARBA00022490"/>
    </source>
</evidence>
<sequence>MLLLKDEQATLDAGRQLGALLRQGDKLALSGTLGAGKTTFARGILEGLGYGEEVPSPTFAIVQQYELPETRIPVAHVDLYRIDDPDEIFELGLDDILDVGAMIVEWPDRMPDSFWRDALRIELEITGDDNRRLTWTAGSAWKDRWPLT</sequence>
<evidence type="ECO:0000256" key="6">
    <source>
        <dbReference type="ARBA" id="ARBA00022723"/>
    </source>
</evidence>
<evidence type="ECO:0000256" key="7">
    <source>
        <dbReference type="ARBA" id="ARBA00022741"/>
    </source>
</evidence>
<keyword evidence="4" id="KW-0963">Cytoplasm</keyword>
<keyword evidence="8" id="KW-0067">ATP-binding</keyword>
<keyword evidence="6" id="KW-0479">Metal-binding</keyword>
<evidence type="ECO:0000256" key="10">
    <source>
        <dbReference type="ARBA" id="ARBA00032441"/>
    </source>
</evidence>
<dbReference type="Gene3D" id="3.40.50.300">
    <property type="entry name" value="P-loop containing nucleotide triphosphate hydrolases"/>
    <property type="match status" value="1"/>
</dbReference>
<evidence type="ECO:0000256" key="3">
    <source>
        <dbReference type="ARBA" id="ARBA00019010"/>
    </source>
</evidence>
<evidence type="ECO:0000313" key="11">
    <source>
        <dbReference type="EMBL" id="NVD27561.1"/>
    </source>
</evidence>
<comment type="similarity">
    <text evidence="2">Belongs to the TsaE family.</text>
</comment>
<dbReference type="InterPro" id="IPR027417">
    <property type="entry name" value="P-loop_NTPase"/>
</dbReference>
<dbReference type="Proteomes" id="UP000652427">
    <property type="component" value="Unassembled WGS sequence"/>
</dbReference>
<keyword evidence="5" id="KW-0819">tRNA processing</keyword>
<evidence type="ECO:0000256" key="8">
    <source>
        <dbReference type="ARBA" id="ARBA00022840"/>
    </source>
</evidence>
<evidence type="ECO:0000256" key="5">
    <source>
        <dbReference type="ARBA" id="ARBA00022694"/>
    </source>
</evidence>
<dbReference type="Pfam" id="PF02367">
    <property type="entry name" value="TsaE"/>
    <property type="match status" value="1"/>
</dbReference>
<dbReference type="EMBL" id="JABWMH010000002">
    <property type="protein sequence ID" value="NVD27561.1"/>
    <property type="molecule type" value="Genomic_DNA"/>
</dbReference>
<dbReference type="RefSeq" id="WP_176279074.1">
    <property type="nucleotide sequence ID" value="NZ_JABWMH010000002.1"/>
</dbReference>
<keyword evidence="12" id="KW-1185">Reference proteome</keyword>
<evidence type="ECO:0000256" key="1">
    <source>
        <dbReference type="ARBA" id="ARBA00004496"/>
    </source>
</evidence>
<organism evidence="11 12">
    <name type="scientific">Parasphingorhabdus flavimaris</name>
    <dbReference type="NCBI Taxonomy" id="266812"/>
    <lineage>
        <taxon>Bacteria</taxon>
        <taxon>Pseudomonadati</taxon>
        <taxon>Pseudomonadota</taxon>
        <taxon>Alphaproteobacteria</taxon>
        <taxon>Sphingomonadales</taxon>
        <taxon>Sphingomonadaceae</taxon>
        <taxon>Parasphingorhabdus</taxon>
    </lineage>
</organism>
<dbReference type="NCBIfam" id="TIGR00150">
    <property type="entry name" value="T6A_YjeE"/>
    <property type="match status" value="1"/>
</dbReference>
<reference evidence="11 12" key="1">
    <citation type="submission" date="2020-06" db="EMBL/GenBank/DDBJ databases">
        <authorList>
            <person name="Kim S.-J."/>
            <person name="Park S.-J."/>
        </authorList>
    </citation>
    <scope>NUCLEOTIDE SEQUENCE [LARGE SCALE GENOMIC DNA]</scope>
    <source>
        <strain evidence="11 12">SW-151</strain>
    </source>
</reference>
<evidence type="ECO:0000256" key="9">
    <source>
        <dbReference type="ARBA" id="ARBA00022842"/>
    </source>
</evidence>
<evidence type="ECO:0000256" key="2">
    <source>
        <dbReference type="ARBA" id="ARBA00007599"/>
    </source>
</evidence>
<comment type="subcellular location">
    <subcellularLocation>
        <location evidence="1">Cytoplasm</location>
    </subcellularLocation>
</comment>
<keyword evidence="9" id="KW-0460">Magnesium</keyword>
<evidence type="ECO:0000313" key="12">
    <source>
        <dbReference type="Proteomes" id="UP000652427"/>
    </source>
</evidence>
<comment type="caution">
    <text evidence="11">The sequence shown here is derived from an EMBL/GenBank/DDBJ whole genome shotgun (WGS) entry which is preliminary data.</text>
</comment>
<dbReference type="SUPFAM" id="SSF52540">
    <property type="entry name" value="P-loop containing nucleoside triphosphate hydrolases"/>
    <property type="match status" value="1"/>
</dbReference>
<dbReference type="InterPro" id="IPR003442">
    <property type="entry name" value="T6A_TsaE"/>
</dbReference>
<dbReference type="PANTHER" id="PTHR33540">
    <property type="entry name" value="TRNA THREONYLCARBAMOYLADENOSINE BIOSYNTHESIS PROTEIN TSAE"/>
    <property type="match status" value="1"/>
</dbReference>
<protein>
    <recommendedName>
        <fullName evidence="3">tRNA threonylcarbamoyladenosine biosynthesis protein TsaE</fullName>
    </recommendedName>
    <alternativeName>
        <fullName evidence="10">t(6)A37 threonylcarbamoyladenosine biosynthesis protein TsaE</fullName>
    </alternativeName>
</protein>
<proteinExistence type="inferred from homology"/>